<name>A0ABV4ZDQ6_9PSED</name>
<proteinExistence type="predicted"/>
<feature type="signal peptide" evidence="1">
    <location>
        <begin position="1"/>
        <end position="22"/>
    </location>
</feature>
<evidence type="ECO:0000313" key="3">
    <source>
        <dbReference type="Proteomes" id="UP001577047"/>
    </source>
</evidence>
<gene>
    <name evidence="2" type="ORF">ACE1YR_20395</name>
</gene>
<protein>
    <submittedName>
        <fullName evidence="2">Uncharacterized protein</fullName>
    </submittedName>
</protein>
<keyword evidence="3" id="KW-1185">Reference proteome</keyword>
<dbReference type="RefSeq" id="WP_295484807.1">
    <property type="nucleotide sequence ID" value="NZ_JBHFXX010000025.1"/>
</dbReference>
<keyword evidence="1" id="KW-0732">Signal</keyword>
<dbReference type="EMBL" id="JBHFXX010000025">
    <property type="protein sequence ID" value="MFB3802763.1"/>
    <property type="molecule type" value="Genomic_DNA"/>
</dbReference>
<accession>A0ABV4ZDQ6</accession>
<reference evidence="2 3" key="1">
    <citation type="submission" date="2024-09" db="EMBL/GenBank/DDBJ databases">
        <authorList>
            <person name="Fullem K."/>
        </authorList>
    </citation>
    <scope>NUCLEOTIDE SEQUENCE [LARGE SCALE GENOMIC DNA]</scope>
    <source>
        <strain evidence="3">K1(2024)</strain>
    </source>
</reference>
<dbReference type="Proteomes" id="UP001577047">
    <property type="component" value="Unassembled WGS sequence"/>
</dbReference>
<sequence>MNKPISSILLAGLMMHLPSLYAAPIDASVASVKTGIAPCYKKDKGVNCEVSAVARVGDQLIFANDKQMPKSGDPAIFTIPIDSKNTLTGAPVYLSGKVINEADKYEGLSTTLDGKYVVAITAFNKEGTAENPAADVLNTLLYWPVGSPQDAKIINGSTRGQVASSRALRERISKAIQAPYYQIEALTTAPGERLLAGIRKYGENSKSADFSFLLLSIPFKINEQGAVLGTEFEVIWKLTPDELTKKLGASYGPRPELGLSGIEFDRYNKDRFYAITSFETDNALGGYLWVLPFDGKTLGEPQPVRMKDGTPLAFDNKPEGVEVLDEHHVLVVHDDDRVRVKDPETGVQRQAHEFVYNVVSFSAP</sequence>
<evidence type="ECO:0000256" key="1">
    <source>
        <dbReference type="SAM" id="SignalP"/>
    </source>
</evidence>
<feature type="chain" id="PRO_5047223401" evidence="1">
    <location>
        <begin position="23"/>
        <end position="364"/>
    </location>
</feature>
<evidence type="ECO:0000313" key="2">
    <source>
        <dbReference type="EMBL" id="MFB3802763.1"/>
    </source>
</evidence>
<comment type="caution">
    <text evidence="2">The sequence shown here is derived from an EMBL/GenBank/DDBJ whole genome shotgun (WGS) entry which is preliminary data.</text>
</comment>
<organism evidence="2 3">
    <name type="scientific">Pseudomonas boreofloridensis</name>
    <dbReference type="NCBI Taxonomy" id="3064348"/>
    <lineage>
        <taxon>Bacteria</taxon>
        <taxon>Pseudomonadati</taxon>
        <taxon>Pseudomonadota</taxon>
        <taxon>Gammaproteobacteria</taxon>
        <taxon>Pseudomonadales</taxon>
        <taxon>Pseudomonadaceae</taxon>
        <taxon>Pseudomonas</taxon>
    </lineage>
</organism>